<dbReference type="RefSeq" id="WP_132418592.1">
    <property type="nucleotide sequence ID" value="NZ_SKFG01000012.1"/>
</dbReference>
<feature type="transmembrane region" description="Helical" evidence="8">
    <location>
        <begin position="21"/>
        <end position="40"/>
    </location>
</feature>
<feature type="transmembrane region" description="Helical" evidence="8">
    <location>
        <begin position="350"/>
        <end position="370"/>
    </location>
</feature>
<keyword evidence="5 8" id="KW-0812">Transmembrane</keyword>
<evidence type="ECO:0000313" key="11">
    <source>
        <dbReference type="Proteomes" id="UP000295418"/>
    </source>
</evidence>
<evidence type="ECO:0000256" key="5">
    <source>
        <dbReference type="ARBA" id="ARBA00022692"/>
    </source>
</evidence>
<dbReference type="EMBL" id="SKFG01000012">
    <property type="protein sequence ID" value="TCZ76619.1"/>
    <property type="molecule type" value="Genomic_DNA"/>
</dbReference>
<dbReference type="PANTHER" id="PTHR30294">
    <property type="entry name" value="MEMBRANE COMPONENT OF ABC TRANSPORTER YHHJ-RELATED"/>
    <property type="match status" value="1"/>
</dbReference>
<accession>A0A4R4EAF9</accession>
<evidence type="ECO:0000256" key="7">
    <source>
        <dbReference type="ARBA" id="ARBA00023136"/>
    </source>
</evidence>
<feature type="transmembrane region" description="Helical" evidence="8">
    <location>
        <begin position="263"/>
        <end position="288"/>
    </location>
</feature>
<sequence length="382" mass="42182">MSEMLWLVRKSLSVIFRNRKNWFFYIGLPIIGVLVSMLLYSNVNTGTLKIGIINQDSNQTITSDAIHFVEGLNQVKITLTDEETMNREIAAGKLDSGIVFKAGFADSVRSGTPSQLDIVSVKGAQVTAYVKAMLQSYIGNVAAIGQSSHGDAAAFDTLYTAYTKHNFKLTSETLQDSSNMKMMTYQSIGFLVMFMMLSAFNMMEGIIREKENRTFLRLLSSPMSSRAYVLSNVVVSIIILLIQIVVTLIVMKNVLQIDTGISFVQLVPALLLFSLTAIALALMLIAFAKGSTSAGALQNLVIVPTCLLAGCFFPVDIMPDTVRKISNFTPQHWLLDMINKLQQGETFGSLYLNIAILLAFAVAFALIAIYRFGRNNDVRQFI</sequence>
<dbReference type="InterPro" id="IPR051449">
    <property type="entry name" value="ABC-2_transporter_component"/>
</dbReference>
<dbReference type="GO" id="GO:0043190">
    <property type="term" value="C:ATP-binding cassette (ABC) transporter complex"/>
    <property type="evidence" value="ECO:0007669"/>
    <property type="project" value="InterPro"/>
</dbReference>
<dbReference type="InterPro" id="IPR047817">
    <property type="entry name" value="ABC2_TM_bact-type"/>
</dbReference>
<dbReference type="Pfam" id="PF12698">
    <property type="entry name" value="ABC2_membrane_3"/>
    <property type="match status" value="1"/>
</dbReference>
<comment type="subcellular location">
    <subcellularLocation>
        <location evidence="1 8">Cell membrane</location>
        <topology evidence="1 8">Multi-pass membrane protein</topology>
    </subcellularLocation>
</comment>
<dbReference type="OrthoDB" id="266913at2"/>
<feature type="transmembrane region" description="Helical" evidence="8">
    <location>
        <begin position="188"/>
        <end position="207"/>
    </location>
</feature>
<keyword evidence="11" id="KW-1185">Reference proteome</keyword>
<dbReference type="GO" id="GO:0140359">
    <property type="term" value="F:ABC-type transporter activity"/>
    <property type="evidence" value="ECO:0007669"/>
    <property type="project" value="InterPro"/>
</dbReference>
<evidence type="ECO:0000256" key="4">
    <source>
        <dbReference type="ARBA" id="ARBA00022475"/>
    </source>
</evidence>
<feature type="domain" description="ABC transmembrane type-2" evidence="9">
    <location>
        <begin position="151"/>
        <end position="375"/>
    </location>
</feature>
<dbReference type="PROSITE" id="PS51012">
    <property type="entry name" value="ABC_TM2"/>
    <property type="match status" value="1"/>
</dbReference>
<keyword evidence="4 8" id="KW-1003">Cell membrane</keyword>
<dbReference type="PRINTS" id="PR00164">
    <property type="entry name" value="ABC2TRNSPORT"/>
</dbReference>
<keyword evidence="6 8" id="KW-1133">Transmembrane helix</keyword>
<reference evidence="10 11" key="1">
    <citation type="submission" date="2019-03" db="EMBL/GenBank/DDBJ databases">
        <authorList>
            <person name="Kim M.K.M."/>
        </authorList>
    </citation>
    <scope>NUCLEOTIDE SEQUENCE [LARGE SCALE GENOMIC DNA]</scope>
    <source>
        <strain evidence="10 11">18JY21-1</strain>
    </source>
</reference>
<comment type="caution">
    <text evidence="10">The sequence shown here is derived from an EMBL/GenBank/DDBJ whole genome shotgun (WGS) entry which is preliminary data.</text>
</comment>
<comment type="similarity">
    <text evidence="2 8">Belongs to the ABC-2 integral membrane protein family.</text>
</comment>
<keyword evidence="7 8" id="KW-0472">Membrane</keyword>
<evidence type="ECO:0000256" key="2">
    <source>
        <dbReference type="ARBA" id="ARBA00007783"/>
    </source>
</evidence>
<keyword evidence="3 8" id="KW-0813">Transport</keyword>
<evidence type="ECO:0000259" key="9">
    <source>
        <dbReference type="PROSITE" id="PS51012"/>
    </source>
</evidence>
<name>A0A4R4EAF9_9BACL</name>
<feature type="transmembrane region" description="Helical" evidence="8">
    <location>
        <begin position="228"/>
        <end position="251"/>
    </location>
</feature>
<organism evidence="10 11">
    <name type="scientific">Paenibacillus albiflavus</name>
    <dbReference type="NCBI Taxonomy" id="2545760"/>
    <lineage>
        <taxon>Bacteria</taxon>
        <taxon>Bacillati</taxon>
        <taxon>Bacillota</taxon>
        <taxon>Bacilli</taxon>
        <taxon>Bacillales</taxon>
        <taxon>Paenibacillaceae</taxon>
        <taxon>Paenibacillus</taxon>
    </lineage>
</organism>
<dbReference type="InterPro" id="IPR000412">
    <property type="entry name" value="ABC_2_transport"/>
</dbReference>
<dbReference type="Proteomes" id="UP000295418">
    <property type="component" value="Unassembled WGS sequence"/>
</dbReference>
<evidence type="ECO:0000256" key="1">
    <source>
        <dbReference type="ARBA" id="ARBA00004651"/>
    </source>
</evidence>
<dbReference type="PANTHER" id="PTHR30294:SF45">
    <property type="entry name" value="LINEARMYCIN RESISTANCE PERMEASE PROTEIN LNRN"/>
    <property type="match status" value="1"/>
</dbReference>
<dbReference type="Gene3D" id="3.40.1710.10">
    <property type="entry name" value="abc type-2 transporter like domain"/>
    <property type="match status" value="1"/>
</dbReference>
<evidence type="ECO:0000256" key="8">
    <source>
        <dbReference type="RuleBase" id="RU361157"/>
    </source>
</evidence>
<evidence type="ECO:0000256" key="6">
    <source>
        <dbReference type="ARBA" id="ARBA00022989"/>
    </source>
</evidence>
<feature type="transmembrane region" description="Helical" evidence="8">
    <location>
        <begin position="300"/>
        <end position="318"/>
    </location>
</feature>
<proteinExistence type="inferred from homology"/>
<dbReference type="AlphaFoldDB" id="A0A4R4EAF9"/>
<gene>
    <name evidence="10" type="ORF">E0485_13595</name>
</gene>
<evidence type="ECO:0000313" key="10">
    <source>
        <dbReference type="EMBL" id="TCZ76619.1"/>
    </source>
</evidence>
<evidence type="ECO:0000256" key="3">
    <source>
        <dbReference type="ARBA" id="ARBA00022448"/>
    </source>
</evidence>
<dbReference type="InterPro" id="IPR013525">
    <property type="entry name" value="ABC2_TM"/>
</dbReference>
<protein>
    <recommendedName>
        <fullName evidence="8">Transport permease protein</fullName>
    </recommendedName>
</protein>